<feature type="domain" description="Heterokaryon incompatibility" evidence="1">
    <location>
        <begin position="42"/>
        <end position="178"/>
    </location>
</feature>
<dbReference type="OrthoDB" id="5428863at2759"/>
<dbReference type="InterPro" id="IPR010730">
    <property type="entry name" value="HET"/>
</dbReference>
<sequence>WLAQCANTHSMCRPYISEGIRSISLIDVHTRRLVPYQQECDYMALSYVWGHTNSTTFDRTAVLPRDLPLTIEHALNVVHRLGKRYLWVDSLCIDQTDMENKMAQIAIMDLIYQGAFATIIALDGTDANSGLSGMGPKASRVPQVVAKFGSCQVASRCPSLGQQLESSPWMRRGWTYQEMVLSQRRIVFTQHQVYFRCDEMYCSE</sequence>
<evidence type="ECO:0000313" key="3">
    <source>
        <dbReference type="Proteomes" id="UP000504636"/>
    </source>
</evidence>
<feature type="non-terminal residue" evidence="2">
    <location>
        <position position="204"/>
    </location>
</feature>
<dbReference type="AlphaFoldDB" id="A0A6A6YTA8"/>
<proteinExistence type="predicted"/>
<dbReference type="Pfam" id="PF06985">
    <property type="entry name" value="HET"/>
    <property type="match status" value="1"/>
</dbReference>
<evidence type="ECO:0000313" key="2">
    <source>
        <dbReference type="EMBL" id="KAF2812186.1"/>
    </source>
</evidence>
<organism evidence="2">
    <name type="scientific">Mytilinidion resinicola</name>
    <dbReference type="NCBI Taxonomy" id="574789"/>
    <lineage>
        <taxon>Eukaryota</taxon>
        <taxon>Fungi</taxon>
        <taxon>Dikarya</taxon>
        <taxon>Ascomycota</taxon>
        <taxon>Pezizomycotina</taxon>
        <taxon>Dothideomycetes</taxon>
        <taxon>Pleosporomycetidae</taxon>
        <taxon>Mytilinidiales</taxon>
        <taxon>Mytilinidiaceae</taxon>
        <taxon>Mytilinidion</taxon>
    </lineage>
</organism>
<dbReference type="PANTHER" id="PTHR33112:SF16">
    <property type="entry name" value="HETEROKARYON INCOMPATIBILITY DOMAIN-CONTAINING PROTEIN"/>
    <property type="match status" value="1"/>
</dbReference>
<gene>
    <name evidence="2 4" type="ORF">BDZ99DRAFT_352412</name>
</gene>
<reference evidence="4" key="3">
    <citation type="submission" date="2025-04" db="UniProtKB">
        <authorList>
            <consortium name="RefSeq"/>
        </authorList>
    </citation>
    <scope>IDENTIFICATION</scope>
    <source>
        <strain evidence="4">CBS 304.34</strain>
    </source>
</reference>
<evidence type="ECO:0000313" key="4">
    <source>
        <dbReference type="RefSeq" id="XP_033579150.1"/>
    </source>
</evidence>
<dbReference type="GeneID" id="54455429"/>
<keyword evidence="3" id="KW-1185">Reference proteome</keyword>
<evidence type="ECO:0000259" key="1">
    <source>
        <dbReference type="Pfam" id="PF06985"/>
    </source>
</evidence>
<dbReference type="Proteomes" id="UP000504636">
    <property type="component" value="Unplaced"/>
</dbReference>
<reference evidence="4" key="2">
    <citation type="submission" date="2020-04" db="EMBL/GenBank/DDBJ databases">
        <authorList>
            <consortium name="NCBI Genome Project"/>
        </authorList>
    </citation>
    <scope>NUCLEOTIDE SEQUENCE</scope>
    <source>
        <strain evidence="4">CBS 304.34</strain>
    </source>
</reference>
<feature type="non-terminal residue" evidence="2">
    <location>
        <position position="1"/>
    </location>
</feature>
<name>A0A6A6YTA8_9PEZI</name>
<accession>A0A6A6YTA8</accession>
<dbReference type="PANTHER" id="PTHR33112">
    <property type="entry name" value="DOMAIN PROTEIN, PUTATIVE-RELATED"/>
    <property type="match status" value="1"/>
</dbReference>
<dbReference type="RefSeq" id="XP_033579150.1">
    <property type="nucleotide sequence ID" value="XM_033714536.1"/>
</dbReference>
<dbReference type="EMBL" id="MU003697">
    <property type="protein sequence ID" value="KAF2812186.1"/>
    <property type="molecule type" value="Genomic_DNA"/>
</dbReference>
<reference evidence="2 4" key="1">
    <citation type="journal article" date="2020" name="Stud. Mycol.">
        <title>101 Dothideomycetes genomes: a test case for predicting lifestyles and emergence of pathogens.</title>
        <authorList>
            <person name="Haridas S."/>
            <person name="Albert R."/>
            <person name="Binder M."/>
            <person name="Bloem J."/>
            <person name="Labutti K."/>
            <person name="Salamov A."/>
            <person name="Andreopoulos B."/>
            <person name="Baker S."/>
            <person name="Barry K."/>
            <person name="Bills G."/>
            <person name="Bluhm B."/>
            <person name="Cannon C."/>
            <person name="Castanera R."/>
            <person name="Culley D."/>
            <person name="Daum C."/>
            <person name="Ezra D."/>
            <person name="Gonzalez J."/>
            <person name="Henrissat B."/>
            <person name="Kuo A."/>
            <person name="Liang C."/>
            <person name="Lipzen A."/>
            <person name="Lutzoni F."/>
            <person name="Magnuson J."/>
            <person name="Mondo S."/>
            <person name="Nolan M."/>
            <person name="Ohm R."/>
            <person name="Pangilinan J."/>
            <person name="Park H.-J."/>
            <person name="Ramirez L."/>
            <person name="Alfaro M."/>
            <person name="Sun H."/>
            <person name="Tritt A."/>
            <person name="Yoshinaga Y."/>
            <person name="Zwiers L.-H."/>
            <person name="Turgeon B."/>
            <person name="Goodwin S."/>
            <person name="Spatafora J."/>
            <person name="Crous P."/>
            <person name="Grigoriev I."/>
        </authorList>
    </citation>
    <scope>NUCLEOTIDE SEQUENCE</scope>
    <source>
        <strain evidence="2 4">CBS 304.34</strain>
    </source>
</reference>
<protein>
    <submittedName>
        <fullName evidence="2 4">HET-domain-containing protein</fullName>
    </submittedName>
</protein>